<dbReference type="EMBL" id="QXIR01000037">
    <property type="protein sequence ID" value="RIW29029.1"/>
    <property type="molecule type" value="Genomic_DNA"/>
</dbReference>
<dbReference type="RefSeq" id="WP_119549096.1">
    <property type="nucleotide sequence ID" value="NZ_QXIR01000037.1"/>
</dbReference>
<dbReference type="SUPFAM" id="SSF53300">
    <property type="entry name" value="vWA-like"/>
    <property type="match status" value="1"/>
</dbReference>
<protein>
    <submittedName>
        <fullName evidence="4">VWA domain-containing protein</fullName>
    </submittedName>
</protein>
<keyword evidence="2" id="KW-0732">Signal</keyword>
<dbReference type="SMART" id="SM00327">
    <property type="entry name" value="VWA"/>
    <property type="match status" value="1"/>
</dbReference>
<dbReference type="AlphaFoldDB" id="A0A3A1QPM9"/>
<feature type="domain" description="VWFA" evidence="3">
    <location>
        <begin position="160"/>
        <end position="355"/>
    </location>
</feature>
<feature type="chain" id="PRO_5038948681" evidence="2">
    <location>
        <begin position="21"/>
        <end position="465"/>
    </location>
</feature>
<sequence length="465" mass="51914">MKKKCFVLYAVLLSIFLVTACSENEPISAGKTKAEGDAETGQSKQEKQGEKDIKELIESLPKPSETSVEIVNAKAGPFSGKEYDELTAEQQKAAVDELGKLPKIEGTPTEDEIELYWRTALSLFHEDYPNPAEVLDELEVASFGGPENKDPRYEFKENLNVEILLDASGSMAKEIDGKSMMDIAKGSIEDFAEELPEGANIALRVYGHKGSGADEDKELSCSSNELIYDMNVYDSGKLQSALNNIQPAGWTPLAETIEEAKVDLGKYNGQNNTNIIYLVSDGVETCGGDPITQAKSLADSDIQPIVNVIGFDLDPEGQKQLEEVAQAGDGIYSNARSQSELKEELEKAKDIAKKWEEWKNDSISDASGQRYDQKLKNIPSFGIDWGQANRYEKFNIREPLYELREQGHISREAYKLLSDKTSERFSRNLEINDEIREELRSLADENFETVKTEIEKKYKENVNSN</sequence>
<dbReference type="PROSITE" id="PS51257">
    <property type="entry name" value="PROKAR_LIPOPROTEIN"/>
    <property type="match status" value="1"/>
</dbReference>
<organism evidence="4 5">
    <name type="scientific">Bacillus salacetis</name>
    <dbReference type="NCBI Taxonomy" id="2315464"/>
    <lineage>
        <taxon>Bacteria</taxon>
        <taxon>Bacillati</taxon>
        <taxon>Bacillota</taxon>
        <taxon>Bacilli</taxon>
        <taxon>Bacillales</taxon>
        <taxon>Bacillaceae</taxon>
        <taxon>Bacillus</taxon>
    </lineage>
</organism>
<gene>
    <name evidence="4" type="ORF">D3H55_20110</name>
</gene>
<reference evidence="4 5" key="1">
    <citation type="submission" date="2018-09" db="EMBL/GenBank/DDBJ databases">
        <title>Bacillus saliacetes sp. nov., isolated from Thai shrimp paste (Ka-pi).</title>
        <authorList>
            <person name="Daroonpunt R."/>
            <person name="Tanasupawat S."/>
            <person name="Yiamsombut S."/>
        </authorList>
    </citation>
    <scope>NUCLEOTIDE SEQUENCE [LARGE SCALE GENOMIC DNA]</scope>
    <source>
        <strain evidence="4 5">SKP7-4</strain>
    </source>
</reference>
<dbReference type="InterPro" id="IPR036465">
    <property type="entry name" value="vWFA_dom_sf"/>
</dbReference>
<dbReference type="PROSITE" id="PS50234">
    <property type="entry name" value="VWFA"/>
    <property type="match status" value="1"/>
</dbReference>
<evidence type="ECO:0000259" key="3">
    <source>
        <dbReference type="PROSITE" id="PS50234"/>
    </source>
</evidence>
<dbReference type="Pfam" id="PF13519">
    <property type="entry name" value="VWA_2"/>
    <property type="match status" value="1"/>
</dbReference>
<keyword evidence="5" id="KW-1185">Reference proteome</keyword>
<feature type="region of interest" description="Disordered" evidence="1">
    <location>
        <begin position="27"/>
        <end position="50"/>
    </location>
</feature>
<name>A0A3A1QPM9_9BACI</name>
<evidence type="ECO:0000256" key="2">
    <source>
        <dbReference type="SAM" id="SignalP"/>
    </source>
</evidence>
<comment type="caution">
    <text evidence="4">The sequence shown here is derived from an EMBL/GenBank/DDBJ whole genome shotgun (WGS) entry which is preliminary data.</text>
</comment>
<dbReference type="OrthoDB" id="9783818at2"/>
<proteinExistence type="predicted"/>
<dbReference type="Gene3D" id="3.40.50.410">
    <property type="entry name" value="von Willebrand factor, type A domain"/>
    <property type="match status" value="1"/>
</dbReference>
<accession>A0A3A1QPM9</accession>
<dbReference type="Proteomes" id="UP000265801">
    <property type="component" value="Unassembled WGS sequence"/>
</dbReference>
<dbReference type="InterPro" id="IPR002035">
    <property type="entry name" value="VWF_A"/>
</dbReference>
<feature type="signal peptide" evidence="2">
    <location>
        <begin position="1"/>
        <end position="20"/>
    </location>
</feature>
<evidence type="ECO:0000313" key="4">
    <source>
        <dbReference type="EMBL" id="RIW29029.1"/>
    </source>
</evidence>
<evidence type="ECO:0000313" key="5">
    <source>
        <dbReference type="Proteomes" id="UP000265801"/>
    </source>
</evidence>
<evidence type="ECO:0000256" key="1">
    <source>
        <dbReference type="SAM" id="MobiDB-lite"/>
    </source>
</evidence>